<organism evidence="2 3">
    <name type="scientific">Lentithecium fluviatile CBS 122367</name>
    <dbReference type="NCBI Taxonomy" id="1168545"/>
    <lineage>
        <taxon>Eukaryota</taxon>
        <taxon>Fungi</taxon>
        <taxon>Dikarya</taxon>
        <taxon>Ascomycota</taxon>
        <taxon>Pezizomycotina</taxon>
        <taxon>Dothideomycetes</taxon>
        <taxon>Pleosporomycetidae</taxon>
        <taxon>Pleosporales</taxon>
        <taxon>Massarineae</taxon>
        <taxon>Lentitheciaceae</taxon>
        <taxon>Lentithecium</taxon>
    </lineage>
</organism>
<feature type="transmembrane region" description="Helical" evidence="1">
    <location>
        <begin position="162"/>
        <end position="183"/>
    </location>
</feature>
<feature type="transmembrane region" description="Helical" evidence="1">
    <location>
        <begin position="7"/>
        <end position="30"/>
    </location>
</feature>
<dbReference type="Proteomes" id="UP000799291">
    <property type="component" value="Unassembled WGS sequence"/>
</dbReference>
<accession>A0A6G1JHA2</accession>
<dbReference type="AlphaFoldDB" id="A0A6G1JHA2"/>
<feature type="transmembrane region" description="Helical" evidence="1">
    <location>
        <begin position="50"/>
        <end position="68"/>
    </location>
</feature>
<proteinExistence type="predicted"/>
<evidence type="ECO:0000313" key="2">
    <source>
        <dbReference type="EMBL" id="KAF2689846.1"/>
    </source>
</evidence>
<keyword evidence="3" id="KW-1185">Reference proteome</keyword>
<protein>
    <submittedName>
        <fullName evidence="2">Uncharacterized protein</fullName>
    </submittedName>
</protein>
<keyword evidence="1" id="KW-0472">Membrane</keyword>
<feature type="transmembrane region" description="Helical" evidence="1">
    <location>
        <begin position="80"/>
        <end position="105"/>
    </location>
</feature>
<gene>
    <name evidence="2" type="ORF">K458DRAFT_426733</name>
</gene>
<name>A0A6G1JHA2_9PLEO</name>
<keyword evidence="1" id="KW-0812">Transmembrane</keyword>
<evidence type="ECO:0000256" key="1">
    <source>
        <dbReference type="SAM" id="Phobius"/>
    </source>
</evidence>
<evidence type="ECO:0000313" key="3">
    <source>
        <dbReference type="Proteomes" id="UP000799291"/>
    </source>
</evidence>
<dbReference type="EMBL" id="MU005571">
    <property type="protein sequence ID" value="KAF2689846.1"/>
    <property type="molecule type" value="Genomic_DNA"/>
</dbReference>
<keyword evidence="1" id="KW-1133">Transmembrane helix</keyword>
<dbReference type="OrthoDB" id="3782375at2759"/>
<sequence length="217" mass="23511">MASQSLGITAAFSIGVLLLGIPIAIVIISLENAFVPNVLLTAPNDAVLSAAYISLITSILCVIGLNLVQLLNANRKGKVFGWVTVGVAAVNIMGQSACLVAWGILQGKDNAKVPTKGAVQFVDGGYQTDGRLYTKEAWACTMDTYFSAKENWAPETCTNLKIVRSLTVGITLCAFLILGMVYWHIHKSSRMPWDFGRKNENYQSSEKDESRLKASHV</sequence>
<reference evidence="2" key="1">
    <citation type="journal article" date="2020" name="Stud. Mycol.">
        <title>101 Dothideomycetes genomes: a test case for predicting lifestyles and emergence of pathogens.</title>
        <authorList>
            <person name="Haridas S."/>
            <person name="Albert R."/>
            <person name="Binder M."/>
            <person name="Bloem J."/>
            <person name="Labutti K."/>
            <person name="Salamov A."/>
            <person name="Andreopoulos B."/>
            <person name="Baker S."/>
            <person name="Barry K."/>
            <person name="Bills G."/>
            <person name="Bluhm B."/>
            <person name="Cannon C."/>
            <person name="Castanera R."/>
            <person name="Culley D."/>
            <person name="Daum C."/>
            <person name="Ezra D."/>
            <person name="Gonzalez J."/>
            <person name="Henrissat B."/>
            <person name="Kuo A."/>
            <person name="Liang C."/>
            <person name="Lipzen A."/>
            <person name="Lutzoni F."/>
            <person name="Magnuson J."/>
            <person name="Mondo S."/>
            <person name="Nolan M."/>
            <person name="Ohm R."/>
            <person name="Pangilinan J."/>
            <person name="Park H.-J."/>
            <person name="Ramirez L."/>
            <person name="Alfaro M."/>
            <person name="Sun H."/>
            <person name="Tritt A."/>
            <person name="Yoshinaga Y."/>
            <person name="Zwiers L.-H."/>
            <person name="Turgeon B."/>
            <person name="Goodwin S."/>
            <person name="Spatafora J."/>
            <person name="Crous P."/>
            <person name="Grigoriev I."/>
        </authorList>
    </citation>
    <scope>NUCLEOTIDE SEQUENCE</scope>
    <source>
        <strain evidence="2">CBS 122367</strain>
    </source>
</reference>